<protein>
    <recommendedName>
        <fullName evidence="6">Helicase ATP-binding domain-containing protein</fullName>
    </recommendedName>
</protein>
<evidence type="ECO:0008006" key="6">
    <source>
        <dbReference type="Google" id="ProtNLM"/>
    </source>
</evidence>
<dbReference type="GO" id="GO:0005524">
    <property type="term" value="F:ATP binding"/>
    <property type="evidence" value="ECO:0007669"/>
    <property type="project" value="InterPro"/>
</dbReference>
<dbReference type="SMART" id="SM00487">
    <property type="entry name" value="DEXDc"/>
    <property type="match status" value="1"/>
</dbReference>
<evidence type="ECO:0000259" key="3">
    <source>
        <dbReference type="PROSITE" id="PS51194"/>
    </source>
</evidence>
<proteinExistence type="predicted"/>
<dbReference type="GeneID" id="17353958"/>
<feature type="domain" description="Helicase ATP-binding" evidence="2">
    <location>
        <begin position="1"/>
        <end position="154"/>
    </location>
</feature>
<feature type="domain" description="Helicase C-terminal" evidence="3">
    <location>
        <begin position="284"/>
        <end position="370"/>
    </location>
</feature>
<dbReference type="OMA" id="WERDACA"/>
<dbReference type="Proteomes" id="UP000008141">
    <property type="component" value="Unassembled WGS sequence"/>
</dbReference>
<evidence type="ECO:0000313" key="4">
    <source>
        <dbReference type="EMBL" id="EFN54637.1"/>
    </source>
</evidence>
<dbReference type="InterPro" id="IPR014001">
    <property type="entry name" value="Helicase_ATP-bd"/>
</dbReference>
<dbReference type="GO" id="GO:0016787">
    <property type="term" value="F:hydrolase activity"/>
    <property type="evidence" value="ECO:0007669"/>
    <property type="project" value="UniProtKB-KW"/>
</dbReference>
<dbReference type="CDD" id="cd18793">
    <property type="entry name" value="SF2_C_SNF"/>
    <property type="match status" value="1"/>
</dbReference>
<dbReference type="InterPro" id="IPR049730">
    <property type="entry name" value="SNF2/RAD54-like_C"/>
</dbReference>
<keyword evidence="5" id="KW-1185">Reference proteome</keyword>
<dbReference type="Pfam" id="PF00271">
    <property type="entry name" value="Helicase_C"/>
    <property type="match status" value="1"/>
</dbReference>
<dbReference type="SUPFAM" id="SSF52540">
    <property type="entry name" value="P-loop containing nucleoside triphosphate hydrolases"/>
    <property type="match status" value="2"/>
</dbReference>
<dbReference type="InterPro" id="IPR027417">
    <property type="entry name" value="P-loop_NTPase"/>
</dbReference>
<dbReference type="PANTHER" id="PTHR10799">
    <property type="entry name" value="SNF2/RAD54 HELICASE FAMILY"/>
    <property type="match status" value="1"/>
</dbReference>
<dbReference type="EMBL" id="GL433847">
    <property type="protein sequence ID" value="EFN54637.1"/>
    <property type="molecule type" value="Genomic_DNA"/>
</dbReference>
<feature type="non-terminal residue" evidence="4">
    <location>
        <position position="370"/>
    </location>
</feature>
<evidence type="ECO:0000256" key="1">
    <source>
        <dbReference type="ARBA" id="ARBA00022801"/>
    </source>
</evidence>
<dbReference type="STRING" id="554065.E1ZHN9"/>
<dbReference type="PROSITE" id="PS51192">
    <property type="entry name" value="HELICASE_ATP_BIND_1"/>
    <property type="match status" value="1"/>
</dbReference>
<dbReference type="InterPro" id="IPR001650">
    <property type="entry name" value="Helicase_C-like"/>
</dbReference>
<evidence type="ECO:0000313" key="5">
    <source>
        <dbReference type="Proteomes" id="UP000008141"/>
    </source>
</evidence>
<dbReference type="Gene3D" id="3.40.50.10810">
    <property type="entry name" value="Tandem AAA-ATPase domain"/>
    <property type="match status" value="1"/>
</dbReference>
<dbReference type="PROSITE" id="PS51194">
    <property type="entry name" value="HELICASE_CTER"/>
    <property type="match status" value="1"/>
</dbReference>
<name>E1ZHN9_CHLVA</name>
<dbReference type="AlphaFoldDB" id="E1ZHN9"/>
<feature type="non-terminal residue" evidence="4">
    <location>
        <position position="1"/>
    </location>
</feature>
<dbReference type="eggNOG" id="KOG0385">
    <property type="taxonomic scope" value="Eukaryota"/>
</dbReference>
<organism evidence="5">
    <name type="scientific">Chlorella variabilis</name>
    <name type="common">Green alga</name>
    <dbReference type="NCBI Taxonomy" id="554065"/>
    <lineage>
        <taxon>Eukaryota</taxon>
        <taxon>Viridiplantae</taxon>
        <taxon>Chlorophyta</taxon>
        <taxon>core chlorophytes</taxon>
        <taxon>Trebouxiophyceae</taxon>
        <taxon>Chlorellales</taxon>
        <taxon>Chlorellaceae</taxon>
        <taxon>Chlorella clade</taxon>
        <taxon>Chlorella</taxon>
    </lineage>
</organism>
<dbReference type="Pfam" id="PF00176">
    <property type="entry name" value="SNF2-rel_dom"/>
    <property type="match status" value="1"/>
</dbReference>
<keyword evidence="1" id="KW-0378">Hydrolase</keyword>
<evidence type="ECO:0000259" key="2">
    <source>
        <dbReference type="PROSITE" id="PS51192"/>
    </source>
</evidence>
<dbReference type="RefSeq" id="XP_005846739.1">
    <property type="nucleotide sequence ID" value="XM_005846677.1"/>
</dbReference>
<sequence>KTLQTIALLSYLKFERGVQARGPHLVVVPLSVLPSWMSEFERWSPQMRVVRVHSSDAEERQRLKREVLSRPSSFDVAVTTYDMVKSKDWNAILARMLRWRYLVLDEGHRIKNEETQLAHSMRGLHRQQTLLLTGTPLQNNLHELYALLSYLYPDVFTTAQPFDDAFNLTLHKVDAAQLEAAHHMLSPFILRRLKQDVELGMPPIVETRISCPLSLMQTFWYRRLLMKDGAALAHMEKEVEGKLMMLVQQLRKCCNHPYLFPGSEPDFDGRTGEDIVHASGKMDVLDRLLKKLKRRGHRVVLFSQFNMQLDILEDFMNMRGYKYSRLDGTTNRVQRMIDIKLFNRPGSDTFVYLLNTRAGGLGVNLQTADV</sequence>
<dbReference type="OrthoDB" id="1899296at2759"/>
<dbReference type="InParanoid" id="E1ZHN9"/>
<dbReference type="Gene3D" id="3.40.50.300">
    <property type="entry name" value="P-loop containing nucleotide triphosphate hydrolases"/>
    <property type="match status" value="1"/>
</dbReference>
<reference evidence="4 5" key="1">
    <citation type="journal article" date="2010" name="Plant Cell">
        <title>The Chlorella variabilis NC64A genome reveals adaptation to photosymbiosis, coevolution with viruses, and cryptic sex.</title>
        <authorList>
            <person name="Blanc G."/>
            <person name="Duncan G."/>
            <person name="Agarkova I."/>
            <person name="Borodovsky M."/>
            <person name="Gurnon J."/>
            <person name="Kuo A."/>
            <person name="Lindquist E."/>
            <person name="Lucas S."/>
            <person name="Pangilinan J."/>
            <person name="Polle J."/>
            <person name="Salamov A."/>
            <person name="Terry A."/>
            <person name="Yamada T."/>
            <person name="Dunigan D.D."/>
            <person name="Grigoriev I.V."/>
            <person name="Claverie J.M."/>
            <person name="Van Etten J.L."/>
        </authorList>
    </citation>
    <scope>NUCLEOTIDE SEQUENCE [LARGE SCALE GENOMIC DNA]</scope>
    <source>
        <strain evidence="4 5">NC64A</strain>
    </source>
</reference>
<accession>E1ZHN9</accession>
<dbReference type="InterPro" id="IPR000330">
    <property type="entry name" value="SNF2_N"/>
</dbReference>
<dbReference type="InterPro" id="IPR038718">
    <property type="entry name" value="SNF2-like_sf"/>
</dbReference>
<dbReference type="KEGG" id="cvr:CHLNCDRAFT_9749"/>
<gene>
    <name evidence="4" type="ORF">CHLNCDRAFT_9749</name>
</gene>